<dbReference type="AlphaFoldDB" id="A0A8R1IDP8"/>
<accession>A0A8R1IDP8</accession>
<dbReference type="EnsemblMetazoa" id="CJA31641.1">
    <property type="protein sequence ID" value="CJA31641.1"/>
    <property type="gene ID" value="WBGene00207488"/>
</dbReference>
<proteinExistence type="predicted"/>
<name>A0A8R1IDP8_CAEJA</name>
<evidence type="ECO:0000313" key="1">
    <source>
        <dbReference type="EnsemblMetazoa" id="CJA31641.1"/>
    </source>
</evidence>
<protein>
    <submittedName>
        <fullName evidence="1">Uncharacterized protein</fullName>
    </submittedName>
</protein>
<dbReference type="Proteomes" id="UP000005237">
    <property type="component" value="Unassembled WGS sequence"/>
</dbReference>
<sequence>MRLNAVKPEQHAILFLGLSYPTYPPIAIRANNSRLRRRFQDHYVAERERGQMFSVLLILNALSHTNYNEKRKKAIQYLEETCKKGPINCLGGEGKGENSFGRRLNPITCLRER</sequence>
<evidence type="ECO:0000313" key="2">
    <source>
        <dbReference type="Proteomes" id="UP000005237"/>
    </source>
</evidence>
<reference evidence="2" key="1">
    <citation type="submission" date="2010-08" db="EMBL/GenBank/DDBJ databases">
        <authorList>
            <consortium name="Caenorhabditis japonica Sequencing Consortium"/>
            <person name="Wilson R.K."/>
        </authorList>
    </citation>
    <scope>NUCLEOTIDE SEQUENCE [LARGE SCALE GENOMIC DNA]</scope>
    <source>
        <strain evidence="2">DF5081</strain>
    </source>
</reference>
<reference evidence="1" key="2">
    <citation type="submission" date="2022-06" db="UniProtKB">
        <authorList>
            <consortium name="EnsemblMetazoa"/>
        </authorList>
    </citation>
    <scope>IDENTIFICATION</scope>
    <source>
        <strain evidence="1">DF5081</strain>
    </source>
</reference>
<keyword evidence="2" id="KW-1185">Reference proteome</keyword>
<organism evidence="1 2">
    <name type="scientific">Caenorhabditis japonica</name>
    <dbReference type="NCBI Taxonomy" id="281687"/>
    <lineage>
        <taxon>Eukaryota</taxon>
        <taxon>Metazoa</taxon>
        <taxon>Ecdysozoa</taxon>
        <taxon>Nematoda</taxon>
        <taxon>Chromadorea</taxon>
        <taxon>Rhabditida</taxon>
        <taxon>Rhabditina</taxon>
        <taxon>Rhabditomorpha</taxon>
        <taxon>Rhabditoidea</taxon>
        <taxon>Rhabditidae</taxon>
        <taxon>Peloderinae</taxon>
        <taxon>Caenorhabditis</taxon>
    </lineage>
</organism>